<name>A0A919RDN7_9ACTN</name>
<comment type="caution">
    <text evidence="7">The sequence shown here is derived from an EMBL/GenBank/DDBJ whole genome shotgun (WGS) entry which is preliminary data.</text>
</comment>
<feature type="binding site" evidence="5">
    <location>
        <position position="151"/>
    </location>
    <ligand>
        <name>Fe cation</name>
        <dbReference type="ChEBI" id="CHEBI:24875"/>
        <note>catalytic</note>
    </ligand>
</feature>
<protein>
    <recommendedName>
        <fullName evidence="6">Dioxygenase</fullName>
        <ecNumber evidence="6">1.13.11.-</ecNumber>
    </recommendedName>
</protein>
<dbReference type="GO" id="GO:0046872">
    <property type="term" value="F:metal ion binding"/>
    <property type="evidence" value="ECO:0007669"/>
    <property type="project" value="UniProtKB-KW"/>
</dbReference>
<dbReference type="Proteomes" id="UP000606172">
    <property type="component" value="Unassembled WGS sequence"/>
</dbReference>
<feature type="binding site" evidence="5">
    <location>
        <position position="262"/>
    </location>
    <ligand>
        <name>Fe cation</name>
        <dbReference type="ChEBI" id="CHEBI:24875"/>
        <note>catalytic</note>
    </ligand>
</feature>
<comment type="cofactor">
    <cofactor evidence="5 6">
        <name>Fe(2+)</name>
        <dbReference type="ChEBI" id="CHEBI:29033"/>
    </cofactor>
    <text evidence="5 6">Binds 1 Fe(2+) ion per subunit.</text>
</comment>
<dbReference type="GO" id="GO:0016121">
    <property type="term" value="P:carotene catabolic process"/>
    <property type="evidence" value="ECO:0007669"/>
    <property type="project" value="TreeGrafter"/>
</dbReference>
<feature type="binding site" evidence="5">
    <location>
        <position position="436"/>
    </location>
    <ligand>
        <name>Fe cation</name>
        <dbReference type="ChEBI" id="CHEBI:24875"/>
        <note>catalytic</note>
    </ligand>
</feature>
<dbReference type="Pfam" id="PF03055">
    <property type="entry name" value="RPE65"/>
    <property type="match status" value="1"/>
</dbReference>
<evidence type="ECO:0000313" key="7">
    <source>
        <dbReference type="EMBL" id="GII90524.1"/>
    </source>
</evidence>
<evidence type="ECO:0000256" key="5">
    <source>
        <dbReference type="PIRSR" id="PIRSR604294-1"/>
    </source>
</evidence>
<keyword evidence="8" id="KW-1185">Reference proteome</keyword>
<evidence type="ECO:0000313" key="8">
    <source>
        <dbReference type="Proteomes" id="UP000606172"/>
    </source>
</evidence>
<evidence type="ECO:0000256" key="3">
    <source>
        <dbReference type="ARBA" id="ARBA00023002"/>
    </source>
</evidence>
<comment type="similarity">
    <text evidence="1 6">Belongs to the carotenoid oxygenase family.</text>
</comment>
<dbReference type="EMBL" id="BOOW01000006">
    <property type="protein sequence ID" value="GII90524.1"/>
    <property type="molecule type" value="Genomic_DNA"/>
</dbReference>
<keyword evidence="3 6" id="KW-0560">Oxidoreductase</keyword>
<gene>
    <name evidence="7" type="ORF">Ssi02_07550</name>
</gene>
<feature type="binding site" evidence="5">
    <location>
        <position position="199"/>
    </location>
    <ligand>
        <name>Fe cation</name>
        <dbReference type="ChEBI" id="CHEBI:24875"/>
        <note>catalytic</note>
    </ligand>
</feature>
<sequence length="449" mass="50318">MSETSPFYLQGFLAPVADEVDYYDLPVTGALPYELNGCYARNGPNPLPGDDPGNWFLGAGMVHGVRLRAGKAEWYRNRWVRTNSFVEDAPYIRADYSIDLTAVPANTNVVACHGKAFALVEAGVPYEMTFGLDTVGPFDFGGRLKTAMTAHPKHDPVTEEMHFFGYGFRPPYLTYYRLSPEGELVESREIEVIGPTMMHDFAISSGHVVWMDLPVVFDVMTLSRTGMPYRWDDAYGARLGVMPMTEDAKVTWHDIDPCYIFHTANAYEDDSGRVVLNAIRYRPDAFKSVWTEIEGQYDPAASAAILGRAHLHRFVIDPANGVSEEQLDDLDIEFPTWNIDRTGDDNRYLYAVSVDGIVKYDHRNDSTEFYKVGRDQLPGEAVFVPSRHSRGEDEGWLISLVSGAEDTPSELLVLDARDLTFVASVQLPCRVPEGLHGSWLPYDEEQEAA</sequence>
<accession>A0A919RDN7</accession>
<dbReference type="EC" id="1.13.11.-" evidence="6"/>
<evidence type="ECO:0000256" key="6">
    <source>
        <dbReference type="RuleBase" id="RU364048"/>
    </source>
</evidence>
<evidence type="ECO:0000256" key="2">
    <source>
        <dbReference type="ARBA" id="ARBA00022723"/>
    </source>
</evidence>
<dbReference type="RefSeq" id="WP_204020985.1">
    <property type="nucleotide sequence ID" value="NZ_BOOW01000006.1"/>
</dbReference>
<keyword evidence="2 5" id="KW-0479">Metal-binding</keyword>
<keyword evidence="4 5" id="KW-0408">Iron</keyword>
<dbReference type="AlphaFoldDB" id="A0A919RDN7"/>
<dbReference type="PANTHER" id="PTHR10543">
    <property type="entry name" value="BETA-CAROTENE DIOXYGENASE"/>
    <property type="match status" value="1"/>
</dbReference>
<dbReference type="PANTHER" id="PTHR10543:SF89">
    <property type="entry name" value="CAROTENOID 9,10(9',10')-CLEAVAGE DIOXYGENASE 1"/>
    <property type="match status" value="1"/>
</dbReference>
<proteinExistence type="inferred from homology"/>
<dbReference type="InterPro" id="IPR004294">
    <property type="entry name" value="Carotenoid_Oase"/>
</dbReference>
<evidence type="ECO:0000256" key="4">
    <source>
        <dbReference type="ARBA" id="ARBA00023004"/>
    </source>
</evidence>
<organism evidence="7 8">
    <name type="scientific">Sinosporangium siamense</name>
    <dbReference type="NCBI Taxonomy" id="1367973"/>
    <lineage>
        <taxon>Bacteria</taxon>
        <taxon>Bacillati</taxon>
        <taxon>Actinomycetota</taxon>
        <taxon>Actinomycetes</taxon>
        <taxon>Streptosporangiales</taxon>
        <taxon>Streptosporangiaceae</taxon>
        <taxon>Sinosporangium</taxon>
    </lineage>
</organism>
<evidence type="ECO:0000256" key="1">
    <source>
        <dbReference type="ARBA" id="ARBA00006787"/>
    </source>
</evidence>
<dbReference type="GO" id="GO:0010436">
    <property type="term" value="F:carotenoid dioxygenase activity"/>
    <property type="evidence" value="ECO:0007669"/>
    <property type="project" value="TreeGrafter"/>
</dbReference>
<reference evidence="7" key="1">
    <citation type="submission" date="2021-01" db="EMBL/GenBank/DDBJ databases">
        <title>Whole genome shotgun sequence of Sinosporangium siamense NBRC 109515.</title>
        <authorList>
            <person name="Komaki H."/>
            <person name="Tamura T."/>
        </authorList>
    </citation>
    <scope>NUCLEOTIDE SEQUENCE</scope>
    <source>
        <strain evidence="7">NBRC 109515</strain>
    </source>
</reference>
<keyword evidence="6" id="KW-0223">Dioxygenase</keyword>